<organism evidence="2 3">
    <name type="scientific">Methanosarcina acetivorans</name>
    <dbReference type="NCBI Taxonomy" id="2214"/>
    <lineage>
        <taxon>Archaea</taxon>
        <taxon>Methanobacteriati</taxon>
        <taxon>Methanobacteriota</taxon>
        <taxon>Stenosarchaea group</taxon>
        <taxon>Methanomicrobia</taxon>
        <taxon>Methanosarcinales</taxon>
        <taxon>Methanosarcinaceae</taxon>
        <taxon>Methanosarcina</taxon>
    </lineage>
</organism>
<name>A0A832VZ65_9EURY</name>
<evidence type="ECO:0000313" key="3">
    <source>
        <dbReference type="Proteomes" id="UP000600774"/>
    </source>
</evidence>
<accession>A0A832VZ65</accession>
<proteinExistence type="predicted"/>
<feature type="transmembrane region" description="Helical" evidence="1">
    <location>
        <begin position="69"/>
        <end position="91"/>
    </location>
</feature>
<keyword evidence="1" id="KW-1133">Transmembrane helix</keyword>
<dbReference type="OMA" id="LICFVAN"/>
<reference evidence="2" key="1">
    <citation type="journal article" date="2020" name="bioRxiv">
        <title>A rank-normalized archaeal taxonomy based on genome phylogeny resolves widespread incomplete and uneven classifications.</title>
        <authorList>
            <person name="Rinke C."/>
            <person name="Chuvochina M."/>
            <person name="Mussig A.J."/>
            <person name="Chaumeil P.-A."/>
            <person name="Waite D.W."/>
            <person name="Whitman W.B."/>
            <person name="Parks D.H."/>
            <person name="Hugenholtz P."/>
        </authorList>
    </citation>
    <scope>NUCLEOTIDE SEQUENCE</scope>
    <source>
        <strain evidence="2">UBA8876</strain>
    </source>
</reference>
<sequence length="96" mass="10632">MLSMLILGMEEFALGNSFPGSGICFVYTDFGIPEYYKITVLGLIALLGLKEMLLVCRKEDHFSMDSIDMGIYPLLICFVATFLFAGLEIIFTGLST</sequence>
<dbReference type="AlphaFoldDB" id="A0A832VZ65"/>
<protein>
    <submittedName>
        <fullName evidence="2">Uncharacterized protein</fullName>
    </submittedName>
</protein>
<dbReference type="EMBL" id="DUJU01000127">
    <property type="protein sequence ID" value="HIH94532.1"/>
    <property type="molecule type" value="Genomic_DNA"/>
</dbReference>
<evidence type="ECO:0000256" key="1">
    <source>
        <dbReference type="SAM" id="Phobius"/>
    </source>
</evidence>
<keyword evidence="1" id="KW-0472">Membrane</keyword>
<gene>
    <name evidence="2" type="ORF">HA338_11055</name>
</gene>
<dbReference type="Proteomes" id="UP000600774">
    <property type="component" value="Unassembled WGS sequence"/>
</dbReference>
<keyword evidence="1" id="KW-0812">Transmembrane</keyword>
<comment type="caution">
    <text evidence="2">The sequence shown here is derived from an EMBL/GenBank/DDBJ whole genome shotgun (WGS) entry which is preliminary data.</text>
</comment>
<feature type="transmembrane region" description="Helical" evidence="1">
    <location>
        <begin position="35"/>
        <end position="57"/>
    </location>
</feature>
<evidence type="ECO:0000313" key="2">
    <source>
        <dbReference type="EMBL" id="HIH94532.1"/>
    </source>
</evidence>